<dbReference type="OMA" id="VCQASMD"/>
<dbReference type="AlphaFoldDB" id="A0A0M9G870"/>
<proteinExistence type="predicted"/>
<gene>
    <name evidence="1" type="ORF">ABB37_01137</name>
</gene>
<dbReference type="VEuPathDB" id="TriTrypDB:LpyrH10_02_1110"/>
<dbReference type="RefSeq" id="XP_015663052.1">
    <property type="nucleotide sequence ID" value="XM_015797532.1"/>
</dbReference>
<keyword evidence="2" id="KW-1185">Reference proteome</keyword>
<evidence type="ECO:0000313" key="2">
    <source>
        <dbReference type="Proteomes" id="UP000037923"/>
    </source>
</evidence>
<dbReference type="Proteomes" id="UP000037923">
    <property type="component" value="Unassembled WGS sequence"/>
</dbReference>
<organism evidence="1 2">
    <name type="scientific">Leptomonas pyrrhocoris</name>
    <name type="common">Firebug parasite</name>
    <dbReference type="NCBI Taxonomy" id="157538"/>
    <lineage>
        <taxon>Eukaryota</taxon>
        <taxon>Discoba</taxon>
        <taxon>Euglenozoa</taxon>
        <taxon>Kinetoplastea</taxon>
        <taxon>Metakinetoplastina</taxon>
        <taxon>Trypanosomatida</taxon>
        <taxon>Trypanosomatidae</taxon>
        <taxon>Leishmaniinae</taxon>
        <taxon>Leptomonas</taxon>
    </lineage>
</organism>
<evidence type="ECO:0000313" key="1">
    <source>
        <dbReference type="EMBL" id="KPA84613.1"/>
    </source>
</evidence>
<reference evidence="1 2" key="1">
    <citation type="submission" date="2015-07" db="EMBL/GenBank/DDBJ databases">
        <title>High-quality genome of monoxenous trypanosomatid Leptomonas pyrrhocoris.</title>
        <authorList>
            <person name="Flegontov P."/>
            <person name="Butenko A."/>
            <person name="Firsov S."/>
            <person name="Vlcek C."/>
            <person name="Logacheva M.D."/>
            <person name="Field M."/>
            <person name="Filatov D."/>
            <person name="Flegontova O."/>
            <person name="Gerasimov E."/>
            <person name="Jackson A.P."/>
            <person name="Kelly S."/>
            <person name="Opperdoes F."/>
            <person name="O'Reilly A."/>
            <person name="Votypka J."/>
            <person name="Yurchenko V."/>
            <person name="Lukes J."/>
        </authorList>
    </citation>
    <scope>NUCLEOTIDE SEQUENCE [LARGE SCALE GENOMIC DNA]</scope>
    <source>
        <strain evidence="1">H10</strain>
    </source>
</reference>
<accession>A0A0M9G870</accession>
<comment type="caution">
    <text evidence="1">The sequence shown here is derived from an EMBL/GenBank/DDBJ whole genome shotgun (WGS) entry which is preliminary data.</text>
</comment>
<sequence length="126" mass="13877">MAQTTIKTGSGFDGEEDLPFNVATFQCVPLPIDSRYDAYDDEDMPTNLMASRSNVPGMTPQELMAAHRSSLAGISNRPDADMHSLTLSRHQVEPEDILQASMGDMPDDEYNEALKSFRFGESTDGE</sequence>
<dbReference type="EMBL" id="LGTL01000002">
    <property type="protein sequence ID" value="KPA84613.1"/>
    <property type="molecule type" value="Genomic_DNA"/>
</dbReference>
<dbReference type="GeneID" id="26901432"/>
<dbReference type="OrthoDB" id="271272at2759"/>
<protein>
    <submittedName>
        <fullName evidence="1">Unspecified product</fullName>
    </submittedName>
</protein>
<name>A0A0M9G870_LEPPY</name>